<dbReference type="RefSeq" id="WP_108691273.1">
    <property type="nucleotide sequence ID" value="NZ_QCYH01000002.1"/>
</dbReference>
<dbReference type="Pfam" id="PF12974">
    <property type="entry name" value="Phosphonate-bd"/>
    <property type="match status" value="1"/>
</dbReference>
<sequence>MIASLPMYDRAETAPALDRLWHEIRGRLSCAAPAALTRGGDLWQHWQDPALILSQTCGYPYRTRLHAEVQLIGAPDCDLPGCPPGHYNSVFVTRSDDTRTQPAQFADAILAYNEALSQSGWAAPQTHAAAHGFAFSRTLATGGHRASTLAVAEGRADIAAVDAVTWRLIQRHDPHAARLREIGRTAPTTPALPFITGRGQDAPRIRKALADAIAALAPAERDALSLYGVVQIAKAEYRAVPNPPPPRDAARH</sequence>
<comment type="caution">
    <text evidence="1">The sequence shown here is derived from an EMBL/GenBank/DDBJ whole genome shotgun (WGS) entry which is preliminary data.</text>
</comment>
<dbReference type="Proteomes" id="UP000244446">
    <property type="component" value="Unassembled WGS sequence"/>
</dbReference>
<accession>A0A2T7GA50</accession>
<name>A0A2T7GA50_9RHOB</name>
<dbReference type="AlphaFoldDB" id="A0A2T7GA50"/>
<dbReference type="OrthoDB" id="7353682at2"/>
<reference evidence="1 2" key="1">
    <citation type="submission" date="2018-04" db="EMBL/GenBank/DDBJ databases">
        <title>Pelagivirga bohaiensis gen. nov., sp. nov., a bacterium isolated from the Bohai Sea.</title>
        <authorList>
            <person name="Ji X."/>
        </authorList>
    </citation>
    <scope>NUCLEOTIDE SEQUENCE [LARGE SCALE GENOMIC DNA]</scope>
    <source>
        <strain evidence="1 2">BH-SD19</strain>
    </source>
</reference>
<organism evidence="1 2">
    <name type="scientific">Pelagivirga sediminicola</name>
    <dbReference type="NCBI Taxonomy" id="2170575"/>
    <lineage>
        <taxon>Bacteria</taxon>
        <taxon>Pseudomonadati</taxon>
        <taxon>Pseudomonadota</taxon>
        <taxon>Alphaproteobacteria</taxon>
        <taxon>Rhodobacterales</taxon>
        <taxon>Paracoccaceae</taxon>
        <taxon>Pelagivirga</taxon>
    </lineage>
</organism>
<keyword evidence="2" id="KW-1185">Reference proteome</keyword>
<evidence type="ECO:0008006" key="3">
    <source>
        <dbReference type="Google" id="ProtNLM"/>
    </source>
</evidence>
<evidence type="ECO:0000313" key="2">
    <source>
        <dbReference type="Proteomes" id="UP000244446"/>
    </source>
</evidence>
<dbReference type="PANTHER" id="PTHR35841:SF1">
    <property type="entry name" value="PHOSPHONATES-BINDING PERIPLASMIC PROTEIN"/>
    <property type="match status" value="1"/>
</dbReference>
<protein>
    <recommendedName>
        <fullName evidence="3">Phosphate ABC transporter substrate-binding protein</fullName>
    </recommendedName>
</protein>
<evidence type="ECO:0000313" key="1">
    <source>
        <dbReference type="EMBL" id="PVA11300.1"/>
    </source>
</evidence>
<dbReference type="Gene3D" id="3.40.190.10">
    <property type="entry name" value="Periplasmic binding protein-like II"/>
    <property type="match status" value="1"/>
</dbReference>
<dbReference type="EMBL" id="QCYH01000002">
    <property type="protein sequence ID" value="PVA11300.1"/>
    <property type="molecule type" value="Genomic_DNA"/>
</dbReference>
<dbReference type="SUPFAM" id="SSF53850">
    <property type="entry name" value="Periplasmic binding protein-like II"/>
    <property type="match status" value="1"/>
</dbReference>
<gene>
    <name evidence="1" type="ORF">DC366_06055</name>
</gene>
<proteinExistence type="predicted"/>
<dbReference type="PANTHER" id="PTHR35841">
    <property type="entry name" value="PHOSPHONATES-BINDING PERIPLASMIC PROTEIN"/>
    <property type="match status" value="1"/>
</dbReference>